<dbReference type="InterPro" id="IPR011055">
    <property type="entry name" value="Dup_hybrid_motif"/>
</dbReference>
<proteinExistence type="predicted"/>
<evidence type="ECO:0000256" key="1">
    <source>
        <dbReference type="SAM" id="MobiDB-lite"/>
    </source>
</evidence>
<sequence length="248" mass="26376">MKKIWWIIIGAILVCVVLISGFFVRHNYKNRQTTTNQSSSSTNSTSIPTTPTQTPSVPTVPTPNLVANPAPTLVYPISNFSSRATTNLFDTYYPPGGSSSTDRQVCSNATYYSGYHTAVDLETTTAEANQNVPIFAIAAGTVKQVSAVSGYGGLIVVQYNLGGADYTAYYGHIDLFSVKVKSGENVSVGETLASLGTVCSSANGNIRKHLHFGLYKGTSIVVSGYVATKSELANWADPTALLENLGAR</sequence>
<dbReference type="EMBL" id="PEXI01000084">
    <property type="protein sequence ID" value="PIU24140.1"/>
    <property type="molecule type" value="Genomic_DNA"/>
</dbReference>
<dbReference type="PANTHER" id="PTHR21666:SF270">
    <property type="entry name" value="MUREIN HYDROLASE ACTIVATOR ENVC"/>
    <property type="match status" value="1"/>
</dbReference>
<dbReference type="InterPro" id="IPR050570">
    <property type="entry name" value="Cell_wall_metabolism_enzyme"/>
</dbReference>
<feature type="transmembrane region" description="Helical" evidence="2">
    <location>
        <begin position="6"/>
        <end position="24"/>
    </location>
</feature>
<organism evidence="4 5">
    <name type="scientific">Candidatus Berkelbacteria bacterium CG08_land_8_20_14_0_20_39_8</name>
    <dbReference type="NCBI Taxonomy" id="1974511"/>
    <lineage>
        <taxon>Bacteria</taxon>
        <taxon>Candidatus Berkelbacteria</taxon>
    </lineage>
</organism>
<dbReference type="CDD" id="cd12797">
    <property type="entry name" value="M23_peptidase"/>
    <property type="match status" value="1"/>
</dbReference>
<dbReference type="GO" id="GO:0004222">
    <property type="term" value="F:metalloendopeptidase activity"/>
    <property type="evidence" value="ECO:0007669"/>
    <property type="project" value="TreeGrafter"/>
</dbReference>
<reference evidence="5" key="1">
    <citation type="submission" date="2017-09" db="EMBL/GenBank/DDBJ databases">
        <title>Depth-based differentiation of microbial function through sediment-hosted aquifers and enrichment of novel symbionts in the deep terrestrial subsurface.</title>
        <authorList>
            <person name="Probst A.J."/>
            <person name="Ladd B."/>
            <person name="Jarett J.K."/>
            <person name="Geller-Mcgrath D.E."/>
            <person name="Sieber C.M.K."/>
            <person name="Emerson J.B."/>
            <person name="Anantharaman K."/>
            <person name="Thomas B.C."/>
            <person name="Malmstrom R."/>
            <person name="Stieglmeier M."/>
            <person name="Klingl A."/>
            <person name="Woyke T."/>
            <person name="Ryan C.M."/>
            <person name="Banfield J.F."/>
        </authorList>
    </citation>
    <scope>NUCLEOTIDE SEQUENCE [LARGE SCALE GENOMIC DNA]</scope>
</reference>
<name>A0A2M6YBT5_9BACT</name>
<evidence type="ECO:0000256" key="2">
    <source>
        <dbReference type="SAM" id="Phobius"/>
    </source>
</evidence>
<evidence type="ECO:0000259" key="3">
    <source>
        <dbReference type="Pfam" id="PF01551"/>
    </source>
</evidence>
<keyword evidence="2" id="KW-0812">Transmembrane</keyword>
<feature type="domain" description="M23ase beta-sheet core" evidence="3">
    <location>
        <begin position="126"/>
        <end position="218"/>
    </location>
</feature>
<dbReference type="AlphaFoldDB" id="A0A2M6YBT5"/>
<evidence type="ECO:0000313" key="4">
    <source>
        <dbReference type="EMBL" id="PIU24140.1"/>
    </source>
</evidence>
<dbReference type="Pfam" id="PF01551">
    <property type="entry name" value="Peptidase_M23"/>
    <property type="match status" value="1"/>
</dbReference>
<keyword evidence="2" id="KW-1133">Transmembrane helix</keyword>
<comment type="caution">
    <text evidence="4">The sequence shown here is derived from an EMBL/GenBank/DDBJ whole genome shotgun (WGS) entry which is preliminary data.</text>
</comment>
<dbReference type="Gene3D" id="2.70.70.10">
    <property type="entry name" value="Glucose Permease (Domain IIA)"/>
    <property type="match status" value="1"/>
</dbReference>
<dbReference type="InterPro" id="IPR016047">
    <property type="entry name" value="M23ase_b-sheet_dom"/>
</dbReference>
<dbReference type="Proteomes" id="UP000229896">
    <property type="component" value="Unassembled WGS sequence"/>
</dbReference>
<feature type="region of interest" description="Disordered" evidence="1">
    <location>
        <begin position="32"/>
        <end position="62"/>
    </location>
</feature>
<dbReference type="PANTHER" id="PTHR21666">
    <property type="entry name" value="PEPTIDASE-RELATED"/>
    <property type="match status" value="1"/>
</dbReference>
<protein>
    <recommendedName>
        <fullName evidence="3">M23ase beta-sheet core domain-containing protein</fullName>
    </recommendedName>
</protein>
<accession>A0A2M6YBT5</accession>
<dbReference type="SUPFAM" id="SSF51261">
    <property type="entry name" value="Duplicated hybrid motif"/>
    <property type="match status" value="1"/>
</dbReference>
<gene>
    <name evidence="4" type="ORF">COT12_02680</name>
</gene>
<evidence type="ECO:0000313" key="5">
    <source>
        <dbReference type="Proteomes" id="UP000229896"/>
    </source>
</evidence>
<keyword evidence="2" id="KW-0472">Membrane</keyword>